<organism evidence="1 2">
    <name type="scientific">Gossypium stocksii</name>
    <dbReference type="NCBI Taxonomy" id="47602"/>
    <lineage>
        <taxon>Eukaryota</taxon>
        <taxon>Viridiplantae</taxon>
        <taxon>Streptophyta</taxon>
        <taxon>Embryophyta</taxon>
        <taxon>Tracheophyta</taxon>
        <taxon>Spermatophyta</taxon>
        <taxon>Magnoliopsida</taxon>
        <taxon>eudicotyledons</taxon>
        <taxon>Gunneridae</taxon>
        <taxon>Pentapetalae</taxon>
        <taxon>rosids</taxon>
        <taxon>malvids</taxon>
        <taxon>Malvales</taxon>
        <taxon>Malvaceae</taxon>
        <taxon>Malvoideae</taxon>
        <taxon>Gossypium</taxon>
    </lineage>
</organism>
<dbReference type="PANTHER" id="PTHR33116:SF86">
    <property type="entry name" value="REVERSE TRANSCRIPTASE DOMAIN-CONTAINING PROTEIN"/>
    <property type="match status" value="1"/>
</dbReference>
<evidence type="ECO:0000313" key="2">
    <source>
        <dbReference type="Proteomes" id="UP000828251"/>
    </source>
</evidence>
<comment type="caution">
    <text evidence="1">The sequence shown here is derived from an EMBL/GenBank/DDBJ whole genome shotgun (WGS) entry which is preliminary data.</text>
</comment>
<gene>
    <name evidence="1" type="ORF">J1N35_034057</name>
</gene>
<keyword evidence="2" id="KW-1185">Reference proteome</keyword>
<dbReference type="AlphaFoldDB" id="A0A9D3URB7"/>
<dbReference type="EMBL" id="JAIQCV010000010">
    <property type="protein sequence ID" value="KAH1055992.1"/>
    <property type="molecule type" value="Genomic_DNA"/>
</dbReference>
<proteinExistence type="predicted"/>
<protein>
    <recommendedName>
        <fullName evidence="3">Reverse transcriptase zinc-binding domain-containing protein</fullName>
    </recommendedName>
</protein>
<evidence type="ECO:0008006" key="3">
    <source>
        <dbReference type="Google" id="ProtNLM"/>
    </source>
</evidence>
<name>A0A9D3URB7_9ROSI</name>
<dbReference type="OrthoDB" id="1938246at2759"/>
<accession>A0A9D3URB7</accession>
<dbReference type="Proteomes" id="UP000828251">
    <property type="component" value="Unassembled WGS sequence"/>
</dbReference>
<dbReference type="PANTHER" id="PTHR33116">
    <property type="entry name" value="REVERSE TRANSCRIPTASE ZINC-BINDING DOMAIN-CONTAINING PROTEIN-RELATED-RELATED"/>
    <property type="match status" value="1"/>
</dbReference>
<evidence type="ECO:0000313" key="1">
    <source>
        <dbReference type="EMBL" id="KAH1055992.1"/>
    </source>
</evidence>
<reference evidence="1 2" key="1">
    <citation type="journal article" date="2021" name="Plant Biotechnol. J.">
        <title>Multi-omics assisted identification of the key and species-specific regulatory components of drought-tolerant mechanisms in Gossypium stocksii.</title>
        <authorList>
            <person name="Yu D."/>
            <person name="Ke L."/>
            <person name="Zhang D."/>
            <person name="Wu Y."/>
            <person name="Sun Y."/>
            <person name="Mei J."/>
            <person name="Sun J."/>
            <person name="Sun Y."/>
        </authorList>
    </citation>
    <scope>NUCLEOTIDE SEQUENCE [LARGE SCALE GENOMIC DNA]</scope>
    <source>
        <strain evidence="2">cv. E1</strain>
        <tissue evidence="1">Leaf</tissue>
    </source>
</reference>
<sequence length="227" mass="26107">MAKFWWQKGRGKRGIHWCSWENLCCLKENGGLGFHNLRQFNIALLAKHAKVLKAKYYPQSNFLEAWLGNIPSFTWKSIWASKELLQDGLCWRVGNGKEISIWNDCWIPRIDIISRQGNTNNEELKLVSDLIDSSSKKWKTNLVHNTFQNRIAERILQTPLTETDHADSQVWKGEQSGEFSVRSAYKLLQDSTLDPSTIQLLIGEDGLHGYSYEDPRISVNFSALQHG</sequence>